<feature type="domain" description="KTSC" evidence="1">
    <location>
        <begin position="6"/>
        <end position="60"/>
    </location>
</feature>
<evidence type="ECO:0000313" key="2">
    <source>
        <dbReference type="EMBL" id="AWI85751.1"/>
    </source>
</evidence>
<organism evidence="2 3">
    <name type="scientific">Alloyangia pacifica</name>
    <dbReference type="NCBI Taxonomy" id="311180"/>
    <lineage>
        <taxon>Bacteria</taxon>
        <taxon>Pseudomonadati</taxon>
        <taxon>Pseudomonadota</taxon>
        <taxon>Alphaproteobacteria</taxon>
        <taxon>Rhodobacterales</taxon>
        <taxon>Roseobacteraceae</taxon>
        <taxon>Alloyangia</taxon>
    </lineage>
</organism>
<gene>
    <name evidence="2" type="ORF">CEW88_18900</name>
</gene>
<dbReference type="EMBL" id="CP022190">
    <property type="protein sequence ID" value="AWI85751.1"/>
    <property type="molecule type" value="Genomic_DNA"/>
</dbReference>
<dbReference type="InterPro" id="IPR025309">
    <property type="entry name" value="KTSC_dom"/>
</dbReference>
<accession>A0A2U8HJ44</accession>
<evidence type="ECO:0000313" key="3">
    <source>
        <dbReference type="Proteomes" id="UP000244915"/>
    </source>
</evidence>
<proteinExistence type="predicted"/>
<dbReference type="Proteomes" id="UP000244915">
    <property type="component" value="Chromosome 2"/>
</dbReference>
<dbReference type="AlphaFoldDB" id="A0A2U8HJ44"/>
<reference evidence="2 3" key="1">
    <citation type="submission" date="2017-06" db="EMBL/GenBank/DDBJ databases">
        <title>Yangia sp. YSBP01 complete genome sequence.</title>
        <authorList>
            <person name="Woo J.-H."/>
            <person name="Kim H.-S."/>
        </authorList>
    </citation>
    <scope>NUCLEOTIDE SEQUENCE [LARGE SCALE GENOMIC DNA]</scope>
    <source>
        <strain evidence="2 3">YSBP01</strain>
    </source>
</reference>
<evidence type="ECO:0000259" key="1">
    <source>
        <dbReference type="Pfam" id="PF13619"/>
    </source>
</evidence>
<dbReference type="KEGG" id="ypac:CEW88_18900"/>
<name>A0A2U8HJ44_9RHOB</name>
<dbReference type="RefSeq" id="WP_108969714.1">
    <property type="nucleotide sequence ID" value="NZ_CP022190.1"/>
</dbReference>
<protein>
    <submittedName>
        <fullName evidence="2">KTSC domain-containing protein</fullName>
    </submittedName>
</protein>
<dbReference type="OrthoDB" id="8450910at2"/>
<dbReference type="Pfam" id="PF13619">
    <property type="entry name" value="KTSC"/>
    <property type="match status" value="1"/>
</dbReference>
<sequence length="60" mass="7168">MPYVRSSAISRIEWTSGTLSIWFHETGRYDYYGVPESVFHEFLAARSKGSFYNMYIKDRY</sequence>